<evidence type="ECO:0000313" key="2">
    <source>
        <dbReference type="Proteomes" id="UP000000305"/>
    </source>
</evidence>
<accession>E9HVL1</accession>
<organism evidence="1 2">
    <name type="scientific">Daphnia pulex</name>
    <name type="common">Water flea</name>
    <dbReference type="NCBI Taxonomy" id="6669"/>
    <lineage>
        <taxon>Eukaryota</taxon>
        <taxon>Metazoa</taxon>
        <taxon>Ecdysozoa</taxon>
        <taxon>Arthropoda</taxon>
        <taxon>Crustacea</taxon>
        <taxon>Branchiopoda</taxon>
        <taxon>Diplostraca</taxon>
        <taxon>Cladocera</taxon>
        <taxon>Anomopoda</taxon>
        <taxon>Daphniidae</taxon>
        <taxon>Daphnia</taxon>
    </lineage>
</organism>
<proteinExistence type="predicted"/>
<reference evidence="1 2" key="1">
    <citation type="journal article" date="2011" name="Science">
        <title>The ecoresponsive genome of Daphnia pulex.</title>
        <authorList>
            <person name="Colbourne J.K."/>
            <person name="Pfrender M.E."/>
            <person name="Gilbert D."/>
            <person name="Thomas W.K."/>
            <person name="Tucker A."/>
            <person name="Oakley T.H."/>
            <person name="Tokishita S."/>
            <person name="Aerts A."/>
            <person name="Arnold G.J."/>
            <person name="Basu M.K."/>
            <person name="Bauer D.J."/>
            <person name="Caceres C.E."/>
            <person name="Carmel L."/>
            <person name="Casola C."/>
            <person name="Choi J.H."/>
            <person name="Detter J.C."/>
            <person name="Dong Q."/>
            <person name="Dusheyko S."/>
            <person name="Eads B.D."/>
            <person name="Frohlich T."/>
            <person name="Geiler-Samerotte K.A."/>
            <person name="Gerlach D."/>
            <person name="Hatcher P."/>
            <person name="Jogdeo S."/>
            <person name="Krijgsveld J."/>
            <person name="Kriventseva E.V."/>
            <person name="Kultz D."/>
            <person name="Laforsch C."/>
            <person name="Lindquist E."/>
            <person name="Lopez J."/>
            <person name="Manak J.R."/>
            <person name="Muller J."/>
            <person name="Pangilinan J."/>
            <person name="Patwardhan R.P."/>
            <person name="Pitluck S."/>
            <person name="Pritham E.J."/>
            <person name="Rechtsteiner A."/>
            <person name="Rho M."/>
            <person name="Rogozin I.B."/>
            <person name="Sakarya O."/>
            <person name="Salamov A."/>
            <person name="Schaack S."/>
            <person name="Shapiro H."/>
            <person name="Shiga Y."/>
            <person name="Skalitzky C."/>
            <person name="Smith Z."/>
            <person name="Souvorov A."/>
            <person name="Sung W."/>
            <person name="Tang Z."/>
            <person name="Tsuchiya D."/>
            <person name="Tu H."/>
            <person name="Vos H."/>
            <person name="Wang M."/>
            <person name="Wolf Y.I."/>
            <person name="Yamagata H."/>
            <person name="Yamada T."/>
            <person name="Ye Y."/>
            <person name="Shaw J.R."/>
            <person name="Andrews J."/>
            <person name="Crease T.J."/>
            <person name="Tang H."/>
            <person name="Lucas S.M."/>
            <person name="Robertson H.M."/>
            <person name="Bork P."/>
            <person name="Koonin E.V."/>
            <person name="Zdobnov E.M."/>
            <person name="Grigoriev I.V."/>
            <person name="Lynch M."/>
            <person name="Boore J.L."/>
        </authorList>
    </citation>
    <scope>NUCLEOTIDE SEQUENCE [LARGE SCALE GENOMIC DNA]</scope>
</reference>
<evidence type="ECO:0000313" key="1">
    <source>
        <dbReference type="EMBL" id="EFX64226.1"/>
    </source>
</evidence>
<dbReference type="AlphaFoldDB" id="E9HVL1"/>
<sequence>MSRKIHNVWSVLREYGSYLSPLYAPCFDILERYEDLLGYKSDAYDIIIQCCEVLMLSLSDSKRVASFQERTISSRSYSIPVGRKAARRYSIPSLALYGTRRGATLCTQYHVNGLYDIEKGIKGCPFWDDVLQEYQRNGKWVSDDAQTAFYDLYDMIFPDDIPDEWSKDEKMKSHGQGLLHAGETMTLQKYANIHFIKPCRLALKRVLLDNACMGTTITDAIITYNGYCDNAIEKTIYNLKRRYVI</sequence>
<dbReference type="KEGG" id="dpx:DAPPUDRAFT_118394"/>
<dbReference type="EMBL" id="GL732861">
    <property type="protein sequence ID" value="EFX64226.1"/>
    <property type="molecule type" value="Genomic_DNA"/>
</dbReference>
<name>E9HVL1_DAPPU</name>
<protein>
    <submittedName>
        <fullName evidence="1">Uncharacterized protein</fullName>
    </submittedName>
</protein>
<keyword evidence="2" id="KW-1185">Reference proteome</keyword>
<dbReference type="InParanoid" id="E9HVL1"/>
<dbReference type="Proteomes" id="UP000000305">
    <property type="component" value="Unassembled WGS sequence"/>
</dbReference>
<dbReference type="HOGENOM" id="CLU_1134556_0_0_1"/>
<gene>
    <name evidence="1" type="ORF">DAPPUDRAFT_118394</name>
</gene>